<dbReference type="RefSeq" id="WP_054875976.1">
    <property type="nucleotide sequence ID" value="NZ_LKET01000039.1"/>
</dbReference>
<gene>
    <name evidence="1" type="ORF">OXPF_29810</name>
</gene>
<reference evidence="1 2" key="1">
    <citation type="submission" date="2015-09" db="EMBL/GenBank/DDBJ databases">
        <title>Genome sequence of Oxobacter pfennigii DSM 3222.</title>
        <authorList>
            <person name="Poehlein A."/>
            <person name="Bengelsdorf F.R."/>
            <person name="Schiel-Bengelsdorf B."/>
            <person name="Duerre P."/>
            <person name="Daniel R."/>
        </authorList>
    </citation>
    <scope>NUCLEOTIDE SEQUENCE [LARGE SCALE GENOMIC DNA]</scope>
    <source>
        <strain evidence="1 2">DSM 3222</strain>
    </source>
</reference>
<dbReference type="Proteomes" id="UP000050326">
    <property type="component" value="Unassembled WGS sequence"/>
</dbReference>
<dbReference type="EMBL" id="LKET01000039">
    <property type="protein sequence ID" value="KPU43540.1"/>
    <property type="molecule type" value="Genomic_DNA"/>
</dbReference>
<dbReference type="AlphaFoldDB" id="A0A0P8W4N7"/>
<keyword evidence="2" id="KW-1185">Reference proteome</keyword>
<organism evidence="1 2">
    <name type="scientific">Oxobacter pfennigii</name>
    <dbReference type="NCBI Taxonomy" id="36849"/>
    <lineage>
        <taxon>Bacteria</taxon>
        <taxon>Bacillati</taxon>
        <taxon>Bacillota</taxon>
        <taxon>Clostridia</taxon>
        <taxon>Eubacteriales</taxon>
        <taxon>Clostridiaceae</taxon>
        <taxon>Oxobacter</taxon>
    </lineage>
</organism>
<comment type="caution">
    <text evidence="1">The sequence shown here is derived from an EMBL/GenBank/DDBJ whole genome shotgun (WGS) entry which is preliminary data.</text>
</comment>
<dbReference type="STRING" id="36849.OXPF_29810"/>
<protein>
    <submittedName>
        <fullName evidence="1">Uncharacterized protein</fullName>
    </submittedName>
</protein>
<evidence type="ECO:0000313" key="1">
    <source>
        <dbReference type="EMBL" id="KPU43540.1"/>
    </source>
</evidence>
<proteinExistence type="predicted"/>
<name>A0A0P8W4N7_9CLOT</name>
<dbReference type="OrthoDB" id="1652026at2"/>
<sequence>MNQGQELFYNFFIERVKDGKKEEAKLLLENSFAKQAAGTFDKAYLQEIMPKFFEIVKPEAVEEVKQAMDHFASRL</sequence>
<accession>A0A0P8W4N7</accession>
<evidence type="ECO:0000313" key="2">
    <source>
        <dbReference type="Proteomes" id="UP000050326"/>
    </source>
</evidence>